<dbReference type="EMBL" id="JBGNUJ010000002">
    <property type="protein sequence ID" value="KAL3963967.1"/>
    <property type="molecule type" value="Genomic_DNA"/>
</dbReference>
<protein>
    <submittedName>
        <fullName evidence="1">Uncharacterized protein</fullName>
    </submittedName>
</protein>
<gene>
    <name evidence="1" type="ORF">ACCO45_000971</name>
</gene>
<proteinExistence type="predicted"/>
<keyword evidence="2" id="KW-1185">Reference proteome</keyword>
<evidence type="ECO:0000313" key="2">
    <source>
        <dbReference type="Proteomes" id="UP001638806"/>
    </source>
</evidence>
<dbReference type="Proteomes" id="UP001638806">
    <property type="component" value="Unassembled WGS sequence"/>
</dbReference>
<name>A0ACC4E5Q9_PURLI</name>
<accession>A0ACC4E5Q9</accession>
<sequence length="65" mass="6473">MAAGVLGMEMLNRTERRRKGGGGRGEGGKEVIELWTPEGHGGAEGEGLAVGAAAAARKPAAVDAS</sequence>
<comment type="caution">
    <text evidence="1">The sequence shown here is derived from an EMBL/GenBank/DDBJ whole genome shotgun (WGS) entry which is preliminary data.</text>
</comment>
<reference evidence="1" key="1">
    <citation type="submission" date="2024-12" db="EMBL/GenBank/DDBJ databases">
        <title>Comparative genomics and development of molecular markers within Purpureocillium lilacinum and among Purpureocillium species.</title>
        <authorList>
            <person name="Yeh Z.-Y."/>
            <person name="Ni N.-T."/>
            <person name="Lo P.-H."/>
            <person name="Mushyakhwo K."/>
            <person name="Lin C.-F."/>
            <person name="Nai Y.-S."/>
        </authorList>
    </citation>
    <scope>NUCLEOTIDE SEQUENCE</scope>
    <source>
        <strain evidence="1">NCHU-NPUST-175</strain>
    </source>
</reference>
<evidence type="ECO:0000313" key="1">
    <source>
        <dbReference type="EMBL" id="KAL3963967.1"/>
    </source>
</evidence>
<organism evidence="1 2">
    <name type="scientific">Purpureocillium lilacinum</name>
    <name type="common">Paecilomyces lilacinus</name>
    <dbReference type="NCBI Taxonomy" id="33203"/>
    <lineage>
        <taxon>Eukaryota</taxon>
        <taxon>Fungi</taxon>
        <taxon>Dikarya</taxon>
        <taxon>Ascomycota</taxon>
        <taxon>Pezizomycotina</taxon>
        <taxon>Sordariomycetes</taxon>
        <taxon>Hypocreomycetidae</taxon>
        <taxon>Hypocreales</taxon>
        <taxon>Ophiocordycipitaceae</taxon>
        <taxon>Purpureocillium</taxon>
    </lineage>
</organism>